<dbReference type="PANTHER" id="PTHR10954">
    <property type="entry name" value="RIBONUCLEASE H2 SUBUNIT A"/>
    <property type="match status" value="1"/>
</dbReference>
<keyword evidence="11 14" id="KW-0255">Endonuclease</keyword>
<dbReference type="SUPFAM" id="SSF53098">
    <property type="entry name" value="Ribonuclease H-like"/>
    <property type="match status" value="1"/>
</dbReference>
<keyword evidence="9 14" id="KW-0540">Nuclease</keyword>
<sequence>MKKSATSSNELKDRIRFEKQLWDEGFERIMGLDEVGRGCLAGPVVAGGVIFEPGTFVEEIRDSKSLSLNERQDLTEKIKEMAAFWTIQWCMPTKIDELNILHASIKAMTKCSEAEQAEPDYLLVDGNRFSGGLCPHKCLVKGDDRSMSIAAASIIAKVYRDEWMIRLHEEYPHYSWDTNVGYPTAQHYEGLQEYGYTKYHRQSFKLRTDKMIDDS</sequence>
<dbReference type="CDD" id="cd07182">
    <property type="entry name" value="RNase_HII_bacteria_HII_like"/>
    <property type="match status" value="1"/>
</dbReference>
<dbReference type="InterPro" id="IPR036397">
    <property type="entry name" value="RNaseH_sf"/>
</dbReference>
<dbReference type="Pfam" id="PF01351">
    <property type="entry name" value="RNase_HII"/>
    <property type="match status" value="1"/>
</dbReference>
<evidence type="ECO:0000256" key="10">
    <source>
        <dbReference type="ARBA" id="ARBA00022723"/>
    </source>
</evidence>
<dbReference type="EC" id="3.1.26.4" evidence="6 14"/>
<name>A0ABT3PPH6_9BACT</name>
<comment type="subcellular location">
    <subcellularLocation>
        <location evidence="4 14">Cytoplasm</location>
    </subcellularLocation>
</comment>
<reference evidence="18 19" key="1">
    <citation type="submission" date="2021-03" db="EMBL/GenBank/DDBJ databases">
        <title>Aliifodinibius sp. nov., a new bacterium isolated from saline soil.</title>
        <authorList>
            <person name="Galisteo C."/>
            <person name="De La Haba R."/>
            <person name="Sanchez-Porro C."/>
            <person name="Ventosa A."/>
        </authorList>
    </citation>
    <scope>NUCLEOTIDE SEQUENCE [LARGE SCALE GENOMIC DNA]</scope>
    <source>
        <strain evidence="18 19">1BSP15-2V2</strain>
    </source>
</reference>
<gene>
    <name evidence="14" type="primary">rnhB</name>
    <name evidence="18" type="ORF">J6I44_12915</name>
</gene>
<comment type="caution">
    <text evidence="18">The sequence shown here is derived from an EMBL/GenBank/DDBJ whole genome shotgun (WGS) entry which is preliminary data.</text>
</comment>
<comment type="similarity">
    <text evidence="5 14 16">Belongs to the RNase HII family.</text>
</comment>
<evidence type="ECO:0000256" key="7">
    <source>
        <dbReference type="ARBA" id="ARBA00019179"/>
    </source>
</evidence>
<comment type="cofactor">
    <cofactor evidence="14 15">
        <name>Mn(2+)</name>
        <dbReference type="ChEBI" id="CHEBI:29035"/>
    </cofactor>
    <cofactor evidence="14 15">
        <name>Mg(2+)</name>
        <dbReference type="ChEBI" id="CHEBI:18420"/>
    </cofactor>
    <text evidence="14 15">Manganese or magnesium. Binds 1 divalent metal ion per monomer in the absence of substrate. May bind a second metal ion after substrate binding.</text>
</comment>
<evidence type="ECO:0000256" key="16">
    <source>
        <dbReference type="RuleBase" id="RU003515"/>
    </source>
</evidence>
<dbReference type="InterPro" id="IPR012337">
    <property type="entry name" value="RNaseH-like_sf"/>
</dbReference>
<organism evidence="18 19">
    <name type="scientific">Fodinibius salsisoli</name>
    <dbReference type="NCBI Taxonomy" id="2820877"/>
    <lineage>
        <taxon>Bacteria</taxon>
        <taxon>Pseudomonadati</taxon>
        <taxon>Balneolota</taxon>
        <taxon>Balneolia</taxon>
        <taxon>Balneolales</taxon>
        <taxon>Balneolaceae</taxon>
        <taxon>Fodinibius</taxon>
    </lineage>
</organism>
<dbReference type="NCBIfam" id="NF000595">
    <property type="entry name" value="PRK00015.1-3"/>
    <property type="match status" value="1"/>
</dbReference>
<feature type="binding site" evidence="14 15">
    <location>
        <position position="34"/>
    </location>
    <ligand>
        <name>a divalent metal cation</name>
        <dbReference type="ChEBI" id="CHEBI:60240"/>
    </ligand>
</feature>
<dbReference type="Gene3D" id="3.30.420.10">
    <property type="entry name" value="Ribonuclease H-like superfamily/Ribonuclease H"/>
    <property type="match status" value="1"/>
</dbReference>
<dbReference type="RefSeq" id="WP_265766552.1">
    <property type="nucleotide sequence ID" value="NZ_JAGGJA010000008.1"/>
</dbReference>
<dbReference type="PANTHER" id="PTHR10954:SF18">
    <property type="entry name" value="RIBONUCLEASE HII"/>
    <property type="match status" value="1"/>
</dbReference>
<evidence type="ECO:0000256" key="3">
    <source>
        <dbReference type="ARBA" id="ARBA00004065"/>
    </source>
</evidence>
<dbReference type="HAMAP" id="MF_00052_B">
    <property type="entry name" value="RNase_HII_B"/>
    <property type="match status" value="1"/>
</dbReference>
<keyword evidence="13 14" id="KW-0464">Manganese</keyword>
<comment type="cofactor">
    <cofactor evidence="2">
        <name>Mg(2+)</name>
        <dbReference type="ChEBI" id="CHEBI:18420"/>
    </cofactor>
</comment>
<accession>A0ABT3PPH6</accession>
<evidence type="ECO:0000256" key="1">
    <source>
        <dbReference type="ARBA" id="ARBA00000077"/>
    </source>
</evidence>
<keyword evidence="10 14" id="KW-0479">Metal-binding</keyword>
<evidence type="ECO:0000256" key="12">
    <source>
        <dbReference type="ARBA" id="ARBA00022801"/>
    </source>
</evidence>
<comment type="catalytic activity">
    <reaction evidence="1 14 15 16">
        <text>Endonucleolytic cleavage to 5'-phosphomonoester.</text>
        <dbReference type="EC" id="3.1.26.4"/>
    </reaction>
</comment>
<dbReference type="EMBL" id="JAGGJA010000008">
    <property type="protein sequence ID" value="MCW9707762.1"/>
    <property type="molecule type" value="Genomic_DNA"/>
</dbReference>
<evidence type="ECO:0000259" key="17">
    <source>
        <dbReference type="PROSITE" id="PS51975"/>
    </source>
</evidence>
<evidence type="ECO:0000256" key="5">
    <source>
        <dbReference type="ARBA" id="ARBA00007383"/>
    </source>
</evidence>
<feature type="binding site" evidence="14 15">
    <location>
        <position position="33"/>
    </location>
    <ligand>
        <name>a divalent metal cation</name>
        <dbReference type="ChEBI" id="CHEBI:60240"/>
    </ligand>
</feature>
<evidence type="ECO:0000256" key="11">
    <source>
        <dbReference type="ARBA" id="ARBA00022759"/>
    </source>
</evidence>
<feature type="binding site" evidence="14 15">
    <location>
        <position position="125"/>
    </location>
    <ligand>
        <name>a divalent metal cation</name>
        <dbReference type="ChEBI" id="CHEBI:60240"/>
    </ligand>
</feature>
<evidence type="ECO:0000313" key="19">
    <source>
        <dbReference type="Proteomes" id="UP001207918"/>
    </source>
</evidence>
<evidence type="ECO:0000256" key="6">
    <source>
        <dbReference type="ARBA" id="ARBA00012180"/>
    </source>
</evidence>
<comment type="function">
    <text evidence="3 14 16">Endonuclease that specifically degrades the RNA of RNA-DNA hybrids.</text>
</comment>
<evidence type="ECO:0000256" key="4">
    <source>
        <dbReference type="ARBA" id="ARBA00004496"/>
    </source>
</evidence>
<dbReference type="GO" id="GO:0004523">
    <property type="term" value="F:RNA-DNA hybrid ribonuclease activity"/>
    <property type="evidence" value="ECO:0007669"/>
    <property type="project" value="UniProtKB-EC"/>
</dbReference>
<evidence type="ECO:0000256" key="9">
    <source>
        <dbReference type="ARBA" id="ARBA00022722"/>
    </source>
</evidence>
<keyword evidence="19" id="KW-1185">Reference proteome</keyword>
<keyword evidence="8 14" id="KW-0963">Cytoplasm</keyword>
<evidence type="ECO:0000256" key="8">
    <source>
        <dbReference type="ARBA" id="ARBA00022490"/>
    </source>
</evidence>
<evidence type="ECO:0000256" key="2">
    <source>
        <dbReference type="ARBA" id="ARBA00001946"/>
    </source>
</evidence>
<dbReference type="InterPro" id="IPR001352">
    <property type="entry name" value="RNase_HII/HIII"/>
</dbReference>
<evidence type="ECO:0000256" key="13">
    <source>
        <dbReference type="ARBA" id="ARBA00023211"/>
    </source>
</evidence>
<evidence type="ECO:0000313" key="18">
    <source>
        <dbReference type="EMBL" id="MCW9707762.1"/>
    </source>
</evidence>
<dbReference type="InterPro" id="IPR024567">
    <property type="entry name" value="RNase_HII/HIII_dom"/>
</dbReference>
<feature type="domain" description="RNase H type-2" evidence="17">
    <location>
        <begin position="27"/>
        <end position="215"/>
    </location>
</feature>
<proteinExistence type="inferred from homology"/>
<protein>
    <recommendedName>
        <fullName evidence="7 14">Ribonuclease HII</fullName>
        <shortName evidence="14">RNase HII</shortName>
        <ecNumber evidence="6 14">3.1.26.4</ecNumber>
    </recommendedName>
</protein>
<evidence type="ECO:0000256" key="15">
    <source>
        <dbReference type="PROSITE-ProRule" id="PRU01319"/>
    </source>
</evidence>
<dbReference type="Proteomes" id="UP001207918">
    <property type="component" value="Unassembled WGS sequence"/>
</dbReference>
<evidence type="ECO:0000256" key="14">
    <source>
        <dbReference type="HAMAP-Rule" id="MF_00052"/>
    </source>
</evidence>
<dbReference type="PROSITE" id="PS51975">
    <property type="entry name" value="RNASE_H_2"/>
    <property type="match status" value="1"/>
</dbReference>
<keyword evidence="12 14" id="KW-0378">Hydrolase</keyword>
<dbReference type="InterPro" id="IPR022898">
    <property type="entry name" value="RNase_HII"/>
</dbReference>